<reference evidence="1 2" key="1">
    <citation type="submission" date="2020-08" db="EMBL/GenBank/DDBJ databases">
        <title>Genome public.</title>
        <authorList>
            <person name="Liu C."/>
            <person name="Sun Q."/>
        </authorList>
    </citation>
    <scope>NUCLEOTIDE SEQUENCE [LARGE SCALE GENOMIC DNA]</scope>
    <source>
        <strain evidence="1 2">NSJ-46</strain>
    </source>
</reference>
<evidence type="ECO:0000313" key="1">
    <source>
        <dbReference type="EMBL" id="MBC8573627.1"/>
    </source>
</evidence>
<evidence type="ECO:0000313" key="2">
    <source>
        <dbReference type="Proteomes" id="UP000657421"/>
    </source>
</evidence>
<comment type="caution">
    <text evidence="1">The sequence shown here is derived from an EMBL/GenBank/DDBJ whole genome shotgun (WGS) entry which is preliminary data.</text>
</comment>
<accession>A0ABR7NCQ6</accession>
<proteinExistence type="predicted"/>
<name>A0ABR7NCQ6_9FIRM</name>
<dbReference type="RefSeq" id="WP_249308915.1">
    <property type="nucleotide sequence ID" value="NZ_JACRSZ010000011.1"/>
</dbReference>
<protein>
    <submittedName>
        <fullName evidence="1">Uncharacterized protein</fullName>
    </submittedName>
</protein>
<organism evidence="1 2">
    <name type="scientific">Jingyaoa shaoxingensis</name>
    <dbReference type="NCBI Taxonomy" id="2763671"/>
    <lineage>
        <taxon>Bacteria</taxon>
        <taxon>Bacillati</taxon>
        <taxon>Bacillota</taxon>
        <taxon>Clostridia</taxon>
        <taxon>Lachnospirales</taxon>
        <taxon>Lachnospiraceae</taxon>
        <taxon>Jingyaoa</taxon>
    </lineage>
</organism>
<keyword evidence="2" id="KW-1185">Reference proteome</keyword>
<gene>
    <name evidence="1" type="ORF">H8716_11125</name>
</gene>
<dbReference type="Proteomes" id="UP000657421">
    <property type="component" value="Unassembled WGS sequence"/>
</dbReference>
<sequence length="136" mass="16223">MGLTIRIPGMRDTYNCGYITYGVFLMKLATAYNQEMGEIYEKYFKSAIPLYPKLTDTEIARYNELCNPDLDILLFHSDCDGKLTPKECKRIYKAIKDLKMDMPGHNYGDMKPYNMLERFKMMFLHCWKFRVNMYFE</sequence>
<dbReference type="EMBL" id="JACRSZ010000011">
    <property type="protein sequence ID" value="MBC8573627.1"/>
    <property type="molecule type" value="Genomic_DNA"/>
</dbReference>